<organism evidence="5 6">
    <name type="scientific">Blomia tropicalis</name>
    <name type="common">Mite</name>
    <dbReference type="NCBI Taxonomy" id="40697"/>
    <lineage>
        <taxon>Eukaryota</taxon>
        <taxon>Metazoa</taxon>
        <taxon>Ecdysozoa</taxon>
        <taxon>Arthropoda</taxon>
        <taxon>Chelicerata</taxon>
        <taxon>Arachnida</taxon>
        <taxon>Acari</taxon>
        <taxon>Acariformes</taxon>
        <taxon>Sarcoptiformes</taxon>
        <taxon>Astigmata</taxon>
        <taxon>Glycyphagoidea</taxon>
        <taxon>Echimyopodidae</taxon>
        <taxon>Blomia</taxon>
    </lineage>
</organism>
<feature type="compositionally biased region" description="Low complexity" evidence="1">
    <location>
        <begin position="548"/>
        <end position="566"/>
    </location>
</feature>
<comment type="caution">
    <text evidence="5">The sequence shown here is derived from an EMBL/GenBank/DDBJ whole genome shotgun (WGS) entry which is preliminary data.</text>
</comment>
<feature type="compositionally biased region" description="Polar residues" evidence="1">
    <location>
        <begin position="568"/>
        <end position="588"/>
    </location>
</feature>
<feature type="compositionally biased region" description="Polar residues" evidence="1">
    <location>
        <begin position="195"/>
        <end position="204"/>
    </location>
</feature>
<feature type="transmembrane region" description="Helical" evidence="2">
    <location>
        <begin position="66"/>
        <end position="86"/>
    </location>
</feature>
<name>A0A9Q0MHG6_BLOTA</name>
<dbReference type="GO" id="GO:0008236">
    <property type="term" value="F:serine-type peptidase activity"/>
    <property type="evidence" value="ECO:0007669"/>
    <property type="project" value="InterPro"/>
</dbReference>
<dbReference type="InterPro" id="IPR050278">
    <property type="entry name" value="Serine_Prot_S9B/DPPIV"/>
</dbReference>
<feature type="region of interest" description="Disordered" evidence="1">
    <location>
        <begin position="96"/>
        <end position="117"/>
    </location>
</feature>
<dbReference type="Gene3D" id="3.40.50.1820">
    <property type="entry name" value="alpha/beta hydrolase"/>
    <property type="match status" value="1"/>
</dbReference>
<feature type="compositionally biased region" description="Acidic residues" evidence="1">
    <location>
        <begin position="1040"/>
        <end position="1050"/>
    </location>
</feature>
<evidence type="ECO:0000259" key="3">
    <source>
        <dbReference type="Pfam" id="PF00326"/>
    </source>
</evidence>
<keyword evidence="2" id="KW-0812">Transmembrane</keyword>
<gene>
    <name evidence="5" type="ORF">RDWZM_004459</name>
</gene>
<feature type="transmembrane region" description="Helical" evidence="2">
    <location>
        <begin position="42"/>
        <end position="60"/>
    </location>
</feature>
<feature type="region of interest" description="Disordered" evidence="1">
    <location>
        <begin position="478"/>
        <end position="588"/>
    </location>
</feature>
<feature type="compositionally biased region" description="Polar residues" evidence="1">
    <location>
        <begin position="216"/>
        <end position="232"/>
    </location>
</feature>
<feature type="compositionally biased region" description="Polar residues" evidence="1">
    <location>
        <begin position="255"/>
        <end position="270"/>
    </location>
</feature>
<dbReference type="InterPro" id="IPR002469">
    <property type="entry name" value="Peptidase_S9B_N"/>
</dbReference>
<feature type="region of interest" description="Disordered" evidence="1">
    <location>
        <begin position="195"/>
        <end position="270"/>
    </location>
</feature>
<proteinExistence type="predicted"/>
<feature type="region of interest" description="Disordered" evidence="1">
    <location>
        <begin position="637"/>
        <end position="661"/>
    </location>
</feature>
<dbReference type="InterPro" id="IPR001375">
    <property type="entry name" value="Peptidase_S9_cat"/>
</dbReference>
<keyword evidence="2" id="KW-1133">Transmembrane helix</keyword>
<evidence type="ECO:0000256" key="1">
    <source>
        <dbReference type="SAM" id="MobiDB-lite"/>
    </source>
</evidence>
<protein>
    <submittedName>
        <fullName evidence="5">Uncharacterized protein</fullName>
    </submittedName>
</protein>
<feature type="domain" description="Dipeptidylpeptidase IV N-terminal" evidence="4">
    <location>
        <begin position="1082"/>
        <end position="1181"/>
    </location>
</feature>
<dbReference type="SUPFAM" id="SSF82171">
    <property type="entry name" value="DPP6 N-terminal domain-like"/>
    <property type="match status" value="1"/>
</dbReference>
<dbReference type="Pfam" id="PF00326">
    <property type="entry name" value="Peptidase_S9"/>
    <property type="match status" value="1"/>
</dbReference>
<dbReference type="InterPro" id="IPR029058">
    <property type="entry name" value="AB_hydrolase_fold"/>
</dbReference>
<dbReference type="SUPFAM" id="SSF53474">
    <property type="entry name" value="alpha/beta-Hydrolases"/>
    <property type="match status" value="1"/>
</dbReference>
<dbReference type="Proteomes" id="UP001142055">
    <property type="component" value="Chromosome 1"/>
</dbReference>
<evidence type="ECO:0000259" key="4">
    <source>
        <dbReference type="Pfam" id="PF00930"/>
    </source>
</evidence>
<feature type="domain" description="Dipeptidylpeptidase IV N-terminal" evidence="4">
    <location>
        <begin position="760"/>
        <end position="1014"/>
    </location>
</feature>
<dbReference type="Pfam" id="PF00930">
    <property type="entry name" value="DPPIV_N"/>
    <property type="match status" value="2"/>
</dbReference>
<sequence length="1420" mass="162061">MSPDMAGMVRSTISPITPNAHLKPMERNNSLFTYLIKHRVRLLLTIVSLIFLSLFLLIIYRQFGVVIFGSTLALIVVPGLVALLYARRLSAKEQEQARQRALNRGHSQRSSQHRPTKTVQIYSTDLEMSRTNKNGPVVEIFDHSPYHKLQRKGTQQKITIQLPPLVVTDHGSDDKKYTMLKNKVTTDKRIIGMNITTTNSSSSGENDETSHLPKQAKSSYEGNDASIVNVTIASTSSPSSSATNPRPVYPRSRSKSSVSYAETKKSPSLNRHSIVTNVNSNAYSPQQPTTNLGSSLINAFQVPQNLAQALPQVFPNLNMSSLPDYLPQLPSVSMPAMPNITIPNLTMPSMPSLSIPSMPNISMPMMPSIPNINIPSFSDIMNFPGRKNIKSWNEICSAVRDSRKRFTDICPSIPFSFNFCYDKKREKLRIYFLSSHNQSETTLFYCDVPLVHSNEKELDHINSTIFEIDEELSSILPSFESNKTGDQSTSSPSLTKKHTNIRQKQPIDRSSTDPPPPPDDDDGDRVDDGGSGGTPELSETEDNEYNMDVDVSKSSFSSSDSSSDSFMPTKTNLNRNKCSIGSSTGATATNYDSLQWRPLVTMNRNLISNDDLLSPPTPPTLIPATPLSQSNETFVQKKQAKNEHKQMKNNNNEKQQQSSREEDLILQRKRILFNGIVSYDFHPKAARFIYTVKNMLYWFDDLDIIAHHQQNDDVNNSNAQTLDLNVSSSSSSMSSSSSFFFSSIPSPPYFPHKLVTNSYVKMNASMCPYNPDLVAYIADNDLWVCDLISCKEMRLTSTDYTKTAIMAGRPSFVMQEEFSRFNGFWWRPPFNDQLPDIYTILCEFVDESEVEIVSISGSDGSSEFHRFPKAGMTNAMSTLKMVHFSLNDLRTLTKHNFQQRYIEIQDLPIKLEDIYPDYEYLVRCDWYSWDVIWSQLLNRHQNNLVIVFISISGQFPPQIIYEERRHDHWFNCHDIFYFYQNYSEQFQTLNIGNRVKFLWSSEQSGYRHLYNVMVEIVGNPPSDKSVVNNITSNNSQALNSEEDYYEEEEEKEKKEEDNNKLLRAEHDLVQLESSSTCSEKSNETRHCVKLVSKLIYNQQITNGNWEVSESAFWVDEANDLVYFIGNRDSPLEFHLYVVSPSLSTRAVPRRLTKEDYTHSRITFDPEFRFCIDFQSNLTIPPFAYLHQVLMPEHVPHMVSLEPIYFFLNLVEGVSFEESIDFYDKVQSLGPTPQLFEYKLKSGELIFGFLFKPDFMEPGVKYPVLLEIYGGPEVQLVSKAFKDVRQHRRHLIASEGYVVVGFDSRGSKHRGVDFERHIYKRLGQVEIHDQVEALQWLAENTDFIDMSRVAIHGWSYGGYLTLMALAQRPDIFKCAIAGAPVTDWMLYDTGYTERYMGLPDENETGYKMSNVLSYTKHFPDE</sequence>
<feature type="compositionally biased region" description="Low complexity" evidence="1">
    <location>
        <begin position="233"/>
        <end position="243"/>
    </location>
</feature>
<feature type="compositionally biased region" description="Acidic residues" evidence="1">
    <location>
        <begin position="538"/>
        <end position="547"/>
    </location>
</feature>
<dbReference type="EMBL" id="JAPWDV010000001">
    <property type="protein sequence ID" value="KAJ6225914.1"/>
    <property type="molecule type" value="Genomic_DNA"/>
</dbReference>
<evidence type="ECO:0000256" key="2">
    <source>
        <dbReference type="SAM" id="Phobius"/>
    </source>
</evidence>
<feature type="region of interest" description="Disordered" evidence="1">
    <location>
        <begin position="1037"/>
        <end position="1059"/>
    </location>
</feature>
<dbReference type="PANTHER" id="PTHR11731">
    <property type="entry name" value="PROTEASE FAMILY S9B,C DIPEPTIDYL-PEPTIDASE IV-RELATED"/>
    <property type="match status" value="1"/>
</dbReference>
<reference evidence="5" key="1">
    <citation type="submission" date="2022-12" db="EMBL/GenBank/DDBJ databases">
        <title>Genome assemblies of Blomia tropicalis.</title>
        <authorList>
            <person name="Cui Y."/>
        </authorList>
    </citation>
    <scope>NUCLEOTIDE SEQUENCE</scope>
    <source>
        <tissue evidence="5">Adult mites</tissue>
    </source>
</reference>
<feature type="compositionally biased region" description="Basic residues" evidence="1">
    <location>
        <begin position="101"/>
        <end position="116"/>
    </location>
</feature>
<dbReference type="PANTHER" id="PTHR11731:SF193">
    <property type="entry name" value="DIPEPTIDYL PEPTIDASE 9"/>
    <property type="match status" value="1"/>
</dbReference>
<dbReference type="OMA" id="WVCDLIS"/>
<dbReference type="GO" id="GO:0008239">
    <property type="term" value="F:dipeptidyl-peptidase activity"/>
    <property type="evidence" value="ECO:0007669"/>
    <property type="project" value="TreeGrafter"/>
</dbReference>
<evidence type="ECO:0000313" key="5">
    <source>
        <dbReference type="EMBL" id="KAJ6225914.1"/>
    </source>
</evidence>
<feature type="compositionally biased region" description="Polar residues" evidence="1">
    <location>
        <begin position="478"/>
        <end position="494"/>
    </location>
</feature>
<feature type="domain" description="Peptidase S9 prolyl oligopeptidase catalytic" evidence="3">
    <location>
        <begin position="1286"/>
        <end position="1414"/>
    </location>
</feature>
<evidence type="ECO:0000313" key="6">
    <source>
        <dbReference type="Proteomes" id="UP001142055"/>
    </source>
</evidence>
<keyword evidence="6" id="KW-1185">Reference proteome</keyword>
<accession>A0A9Q0MHG6</accession>
<dbReference type="GO" id="GO:0006508">
    <property type="term" value="P:proteolysis"/>
    <property type="evidence" value="ECO:0007669"/>
    <property type="project" value="InterPro"/>
</dbReference>
<keyword evidence="2" id="KW-0472">Membrane</keyword>
<dbReference type="Gene3D" id="2.140.10.30">
    <property type="entry name" value="Dipeptidylpeptidase IV, N-terminal domain"/>
    <property type="match status" value="2"/>
</dbReference>
<feature type="compositionally biased region" description="Low complexity" evidence="1">
    <location>
        <begin position="648"/>
        <end position="658"/>
    </location>
</feature>